<sequence length="560" mass="66015">MKSMVFKELQLLSLKNRTANEIQFDQGITVIYSNNKNKTGKSSVIKSLYSTFGAKVDFDQKWKDDEVIHILNFSIDYKEYILINNNGTFSLFNDKKELMGTWSKITEELAPQIASLLDYKLTLQDRNGKQIIPPPSYFFLPFYIDQDKSWSKNWDSFESLGQLSNWSDIVKKYHFGILKDEYFEVCNEISICKDNLNQLTSNIHSLQYALKKYNEELTEISSFDINIEEFQNEIEQLNNEIGRLQLIQDEYKAVLMDYYDEKLLLDQQKDDVERTIKGLKVQYEAHERICTKCGQTHETDFNDRLETIENEAMCYQLLNEVQLKLDTVIKNIEEKKLVFHEKVEEVSKLRFLMDKKNGTIKFHDIVRIEGKKQFRDKIKKDLIEEESQKLKIEKRVSELQKAKKKLSNPKEIKNIINAYQQYIKTFMDELNLPKVDIKKYSNINANIKEKGSNQPRALLAYYYSVLNVNYIYSNSTFCPIVIDSPNQQDQGDENYKKMLNLIFNKRPKGSQVILGTVNRPDVKFEGKEVVFEDEYNLLSKDKFERIFNKSKVYFDKINLL</sequence>
<proteinExistence type="predicted"/>
<dbReference type="EMBL" id="JAUUTW010000064">
    <property type="protein sequence ID" value="MDP1454778.1"/>
    <property type="molecule type" value="Genomic_DNA"/>
</dbReference>
<feature type="coiled-coil region" evidence="1">
    <location>
        <begin position="375"/>
        <end position="402"/>
    </location>
</feature>
<reference evidence="2" key="1">
    <citation type="submission" date="2023-07" db="EMBL/GenBank/DDBJ databases">
        <title>Murine gut Bacillus species.</title>
        <authorList>
            <person name="Gutman E."/>
            <person name="Hashuel R."/>
            <person name="Litvak Y."/>
        </authorList>
    </citation>
    <scope>NUCLEOTIDE SEQUENCE</scope>
    <source>
        <strain evidence="2">RU293</strain>
    </source>
</reference>
<keyword evidence="1" id="KW-0175">Coiled coil</keyword>
<gene>
    <name evidence="2" type="ORF">Q8G36_28160</name>
</gene>
<evidence type="ECO:0000313" key="2">
    <source>
        <dbReference type="EMBL" id="MDP1454778.1"/>
    </source>
</evidence>
<dbReference type="Proteomes" id="UP001178275">
    <property type="component" value="Unassembled WGS sequence"/>
</dbReference>
<dbReference type="RefSeq" id="WP_305163089.1">
    <property type="nucleotide sequence ID" value="NZ_JAUUTW010000064.1"/>
</dbReference>
<evidence type="ECO:0008006" key="4">
    <source>
        <dbReference type="Google" id="ProtNLM"/>
    </source>
</evidence>
<accession>A0AA90P7Q6</accession>
<evidence type="ECO:0000256" key="1">
    <source>
        <dbReference type="SAM" id="Coils"/>
    </source>
</evidence>
<protein>
    <recommendedName>
        <fullName evidence="4">AAA domain-containing protein</fullName>
    </recommendedName>
</protein>
<organism evidence="2 3">
    <name type="scientific">Peribacillus frigoritolerans</name>
    <dbReference type="NCBI Taxonomy" id="450367"/>
    <lineage>
        <taxon>Bacteria</taxon>
        <taxon>Bacillati</taxon>
        <taxon>Bacillota</taxon>
        <taxon>Bacilli</taxon>
        <taxon>Bacillales</taxon>
        <taxon>Bacillaceae</taxon>
        <taxon>Peribacillus</taxon>
    </lineage>
</organism>
<feature type="coiled-coil region" evidence="1">
    <location>
        <begin position="196"/>
        <end position="289"/>
    </location>
</feature>
<dbReference type="AlphaFoldDB" id="A0AA90P7Q6"/>
<evidence type="ECO:0000313" key="3">
    <source>
        <dbReference type="Proteomes" id="UP001178275"/>
    </source>
</evidence>
<comment type="caution">
    <text evidence="2">The sequence shown here is derived from an EMBL/GenBank/DDBJ whole genome shotgun (WGS) entry which is preliminary data.</text>
</comment>
<name>A0AA90P7Q6_9BACI</name>